<dbReference type="EMBL" id="ML991781">
    <property type="protein sequence ID" value="KAF2237274.1"/>
    <property type="molecule type" value="Genomic_DNA"/>
</dbReference>
<accession>A0A6A6HGM1</accession>
<dbReference type="Proteomes" id="UP000800092">
    <property type="component" value="Unassembled WGS sequence"/>
</dbReference>
<reference evidence="1" key="1">
    <citation type="journal article" date="2020" name="Stud. Mycol.">
        <title>101 Dothideomycetes genomes: a test case for predicting lifestyles and emergence of pathogens.</title>
        <authorList>
            <person name="Haridas S."/>
            <person name="Albert R."/>
            <person name="Binder M."/>
            <person name="Bloem J."/>
            <person name="Labutti K."/>
            <person name="Salamov A."/>
            <person name="Andreopoulos B."/>
            <person name="Baker S."/>
            <person name="Barry K."/>
            <person name="Bills G."/>
            <person name="Bluhm B."/>
            <person name="Cannon C."/>
            <person name="Castanera R."/>
            <person name="Culley D."/>
            <person name="Daum C."/>
            <person name="Ezra D."/>
            <person name="Gonzalez J."/>
            <person name="Henrissat B."/>
            <person name="Kuo A."/>
            <person name="Liang C."/>
            <person name="Lipzen A."/>
            <person name="Lutzoni F."/>
            <person name="Magnuson J."/>
            <person name="Mondo S."/>
            <person name="Nolan M."/>
            <person name="Ohm R."/>
            <person name="Pangilinan J."/>
            <person name="Park H.-J."/>
            <person name="Ramirez L."/>
            <person name="Alfaro M."/>
            <person name="Sun H."/>
            <person name="Tritt A."/>
            <person name="Yoshinaga Y."/>
            <person name="Zwiers L.-H."/>
            <person name="Turgeon B."/>
            <person name="Goodwin S."/>
            <person name="Spatafora J."/>
            <person name="Crous P."/>
            <person name="Grigoriev I."/>
        </authorList>
    </citation>
    <scope>NUCLEOTIDE SEQUENCE</scope>
    <source>
        <strain evidence="1">Tuck. ex Michener</strain>
    </source>
</reference>
<protein>
    <submittedName>
        <fullName evidence="1">Uncharacterized protein</fullName>
    </submittedName>
</protein>
<evidence type="ECO:0000313" key="1">
    <source>
        <dbReference type="EMBL" id="KAF2237274.1"/>
    </source>
</evidence>
<sequence length="62" mass="7164">MAKYIVVQPVSAFMWTEWHKRYIELSAGAVVYPNLRRPLEAGSAWTNTLRFLDVVQIAIAER</sequence>
<organism evidence="1 2">
    <name type="scientific">Viridothelium virens</name>
    <name type="common">Speckled blister lichen</name>
    <name type="synonym">Trypethelium virens</name>
    <dbReference type="NCBI Taxonomy" id="1048519"/>
    <lineage>
        <taxon>Eukaryota</taxon>
        <taxon>Fungi</taxon>
        <taxon>Dikarya</taxon>
        <taxon>Ascomycota</taxon>
        <taxon>Pezizomycotina</taxon>
        <taxon>Dothideomycetes</taxon>
        <taxon>Dothideomycetes incertae sedis</taxon>
        <taxon>Trypetheliales</taxon>
        <taxon>Trypetheliaceae</taxon>
        <taxon>Viridothelium</taxon>
    </lineage>
</organism>
<proteinExistence type="predicted"/>
<name>A0A6A6HGM1_VIRVR</name>
<dbReference type="AlphaFoldDB" id="A0A6A6HGM1"/>
<evidence type="ECO:0000313" key="2">
    <source>
        <dbReference type="Proteomes" id="UP000800092"/>
    </source>
</evidence>
<gene>
    <name evidence="1" type="ORF">EV356DRAFT_496861</name>
</gene>
<keyword evidence="2" id="KW-1185">Reference proteome</keyword>